<accession>A0ABS3JA99</accession>
<reference evidence="3 4" key="1">
    <citation type="submission" date="2021-03" db="EMBL/GenBank/DDBJ databases">
        <title>Whole genome sequence of Jiella sp. MQZ13P-4.</title>
        <authorList>
            <person name="Tuo L."/>
        </authorList>
    </citation>
    <scope>NUCLEOTIDE SEQUENCE [LARGE SCALE GENOMIC DNA]</scope>
    <source>
        <strain evidence="3 4">MQZ13P-4</strain>
    </source>
</reference>
<comment type="similarity">
    <text evidence="1">Belongs to the transposase IS21/IS408/IS1162 family.</text>
</comment>
<keyword evidence="4" id="KW-1185">Reference proteome</keyword>
<dbReference type="Proteomes" id="UP000664288">
    <property type="component" value="Unassembled WGS sequence"/>
</dbReference>
<dbReference type="PROSITE" id="PS50994">
    <property type="entry name" value="INTEGRASE"/>
    <property type="match status" value="1"/>
</dbReference>
<dbReference type="InterPro" id="IPR001584">
    <property type="entry name" value="Integrase_cat-core"/>
</dbReference>
<evidence type="ECO:0000313" key="4">
    <source>
        <dbReference type="Proteomes" id="UP000664288"/>
    </source>
</evidence>
<dbReference type="InterPro" id="IPR036397">
    <property type="entry name" value="RNaseH_sf"/>
</dbReference>
<dbReference type="InterPro" id="IPR012337">
    <property type="entry name" value="RNaseH-like_sf"/>
</dbReference>
<dbReference type="Pfam" id="PF22483">
    <property type="entry name" value="Mu-transpos_C_2"/>
    <property type="match status" value="1"/>
</dbReference>
<dbReference type="EMBL" id="JAFMPY010000060">
    <property type="protein sequence ID" value="MBO0906587.1"/>
    <property type="molecule type" value="Genomic_DNA"/>
</dbReference>
<sequence length="499" mass="56716">MLVVETIAKIRRAHFVQGKGIKAICRELKVSRKVVRKVLRSDETAFEYERSVQPMPKLGAFKPELDRILAINDARPVRERLTLIRIFEELRGLGYEGGYDAVRRYARGWQREQSSLSAAAFVPLSFDPGEAYQFDWSHEIVLINGTTVTVKVAHVRLCHSRMLFVRAYPRESQEMVFDAHDRAFAFFKGACTRGIYDNMKTAVETIFVGRERAYNRRFLQMCGHYLVDPVACTPASGWEKGQVENQVGLVRERFFTPRLRVKSYEELNAWLLDRTIAYAKAHRHPEQRDRTVWEVFEAERASLVPYRGRFDGFHAVPVSVSKTCLVRFDNNRYSVAAGAVGRPAEIRAYADRIEIRQEGRIVGEHPRCFGRDQTIYDPWHYVPVLARKPGALRNGAPFKDWILPAHLDRVCRKLGTAPDGGRQMVDILTAVLSDGLPAVEAACSEALAEGVHSADVILNILARAREPAPTITIMTPDALRLRHEPAADCARYDNLRRAV</sequence>
<name>A0ABS3JA99_9HYPH</name>
<organism evidence="3 4">
    <name type="scientific">Jiella sonneratiae</name>
    <dbReference type="NCBI Taxonomy" id="2816856"/>
    <lineage>
        <taxon>Bacteria</taxon>
        <taxon>Pseudomonadati</taxon>
        <taxon>Pseudomonadota</taxon>
        <taxon>Alphaproteobacteria</taxon>
        <taxon>Hyphomicrobiales</taxon>
        <taxon>Aurantimonadaceae</taxon>
        <taxon>Jiella</taxon>
    </lineage>
</organism>
<dbReference type="NCBIfam" id="NF033546">
    <property type="entry name" value="transpos_IS21"/>
    <property type="match status" value="1"/>
</dbReference>
<dbReference type="PANTHER" id="PTHR35004:SF7">
    <property type="entry name" value="INTEGRASE PROTEIN"/>
    <property type="match status" value="1"/>
</dbReference>
<evidence type="ECO:0000313" key="3">
    <source>
        <dbReference type="EMBL" id="MBO0906587.1"/>
    </source>
</evidence>
<dbReference type="Gene3D" id="3.30.420.10">
    <property type="entry name" value="Ribonuclease H-like superfamily/Ribonuclease H"/>
    <property type="match status" value="1"/>
</dbReference>
<dbReference type="SUPFAM" id="SSF53098">
    <property type="entry name" value="Ribonuclease H-like"/>
    <property type="match status" value="1"/>
</dbReference>
<dbReference type="PANTHER" id="PTHR35004">
    <property type="entry name" value="TRANSPOSASE RV3428C-RELATED"/>
    <property type="match status" value="1"/>
</dbReference>
<evidence type="ECO:0000256" key="1">
    <source>
        <dbReference type="ARBA" id="ARBA00009277"/>
    </source>
</evidence>
<proteinExistence type="inferred from homology"/>
<evidence type="ECO:0000259" key="2">
    <source>
        <dbReference type="PROSITE" id="PS50994"/>
    </source>
</evidence>
<feature type="domain" description="Integrase catalytic" evidence="2">
    <location>
        <begin position="124"/>
        <end position="300"/>
    </location>
</feature>
<comment type="caution">
    <text evidence="3">The sequence shown here is derived from an EMBL/GenBank/DDBJ whole genome shotgun (WGS) entry which is preliminary data.</text>
</comment>
<protein>
    <submittedName>
        <fullName evidence="3">IS21 family transposase</fullName>
    </submittedName>
</protein>
<dbReference type="InterPro" id="IPR054353">
    <property type="entry name" value="IstA-like_C"/>
</dbReference>
<dbReference type="RefSeq" id="WP_207353210.1">
    <property type="nucleotide sequence ID" value="NZ_JAFMPY010000060.1"/>
</dbReference>
<gene>
    <name evidence="3" type="primary">istA</name>
    <name evidence="3" type="ORF">J1C47_23365</name>
</gene>